<feature type="compositionally biased region" description="Basic and acidic residues" evidence="4">
    <location>
        <begin position="971"/>
        <end position="988"/>
    </location>
</feature>
<feature type="compositionally biased region" description="Basic and acidic residues" evidence="4">
    <location>
        <begin position="481"/>
        <end position="491"/>
    </location>
</feature>
<feature type="region of interest" description="Disordered" evidence="4">
    <location>
        <begin position="1019"/>
        <end position="1072"/>
    </location>
</feature>
<feature type="domain" description="USP" evidence="5">
    <location>
        <begin position="31"/>
        <end position="352"/>
    </location>
</feature>
<evidence type="ECO:0000256" key="1">
    <source>
        <dbReference type="ARBA" id="ARBA00009085"/>
    </source>
</evidence>
<feature type="region of interest" description="Disordered" evidence="4">
    <location>
        <begin position="965"/>
        <end position="991"/>
    </location>
</feature>
<feature type="region of interest" description="Disordered" evidence="4">
    <location>
        <begin position="375"/>
        <end position="416"/>
    </location>
</feature>
<dbReference type="SUPFAM" id="SSF54001">
    <property type="entry name" value="Cysteine proteinases"/>
    <property type="match status" value="1"/>
</dbReference>
<evidence type="ECO:0000256" key="4">
    <source>
        <dbReference type="SAM" id="MobiDB-lite"/>
    </source>
</evidence>
<feature type="region of interest" description="Disordered" evidence="4">
    <location>
        <begin position="1218"/>
        <end position="1252"/>
    </location>
</feature>
<feature type="compositionally biased region" description="Low complexity" evidence="4">
    <location>
        <begin position="558"/>
        <end position="571"/>
    </location>
</feature>
<comment type="similarity">
    <text evidence="1">Belongs to the peptidase C19 family.</text>
</comment>
<dbReference type="PANTHER" id="PTHR22975">
    <property type="entry name" value="UBIQUITIN SPECIFIC PROTEINASE"/>
    <property type="match status" value="1"/>
</dbReference>
<feature type="compositionally biased region" description="Low complexity" evidence="4">
    <location>
        <begin position="659"/>
        <end position="674"/>
    </location>
</feature>
<evidence type="ECO:0000256" key="2">
    <source>
        <dbReference type="ARBA" id="ARBA00022786"/>
    </source>
</evidence>
<dbReference type="InterPro" id="IPR038765">
    <property type="entry name" value="Papain-like_cys_pep_sf"/>
</dbReference>
<sequence length="1646" mass="182595">MSWKRNYFSGGRGSVQGMFTPRSSTSIAPSKGLSNEPGQNSCFLNSALQVLWHLDIFRRSFRQLTTHKCMGDSCIFCALKGIFNQFQCSSEKVLPSDTLRSALAKTFQDEQRFQLGIMDDAAECFENLLMRIHFHIADETKEDICTAQHCISHQKFAMTLFEQCVCTSCGATSDPLPFIQMVHYISTTSLCNQAICMLERREKPSPSMFGELLQNASTMGDLRNCPSNCGERIRIRRVLMNAPQIITIGLVWDSDHSDLAEDVIHSLGTCLKLGDLFFRVTDDRAKQSELYLVGMICYYGKHYSTFFFQTKIRKWMYFDDAHVKEIGPKWKDVVTKCIKGHYQPLLLLYADPQGTPVSTQDLPPQVEFQSYSKTCYDSEDSGREPSISSDTRTDSSTESYPYKHSHHESVVSHFSSESQGTVIYNVENDSTSQSSRDTGHLTDSECNQKLTSKKGSLIERKRNSGRVRRKGDEPQASGYHSEGETLKEKQAPRNASKPSSSTNRLRDFKETVSNMIHNRPSLASQTNLGSPCVGKGGDQTDKKPPRNLPLHSRDWEVESTSSESKSSSSSKYRPTWRPKRESLNIDSIFSKDKRKHCGYTQLSPFSEDSAKEFMPDELSKPPAYDIKTGGPSPQYKPWGPARPGSHLLEQHPRLIQRMESGYESSERNSSSPISLDAALPESSSVCRDPSAKRSAGLAPSWRHIPKSHSSSILEADSTASRSSWAKNQHLSGGELSSKSELDELQEEVARRAQEQELRRKREKELEAAKGFNPHPSRFMDLDELQNQGRSDGFERSLREADSVFEESLHLEQKGDCAAALALCNEAISKLRLALHGASSSTHSRALVDKKLQISIRKARSLQDRMQQQQSSSPQPSQLSACPPSQGAALPQPTSEQPVPLQVLLSREAQLEPCTNTEFGASSFIHSPASCHESHSSLFPESSALSAPQHNSPSRSASNLLTSVEDSIDPSTLHREALPKTPGRTEKNAHYGWEPLDVPESKLQGYKGDNSSCTRFLPQEGRGIDQEQPFQEKRDPVVSSQVMPWSHSTGTDTSERGDAHRLGCSPSSSSAQSSLPLYRACHTVMPAASSPMLHSPDTVQKTNECLQAKSLKTLLTSKVDAGSEDPYRPEFPSTKGLVRSLAEQFQRMQGASTRDGTGSQDRSLPTSLRKNSSPSDSKLPFPQGRGKGHWPWAKQQPSLDGRDRLPSWEEPADYPCLAMNSGLLNSETSRGRQPRLADPSMYQGKPSQVRDARPKELGSSVDLGTSLPLDSWVNVTRLCDSQLKHGVPGPGMKSPPHDSHTCVAYPERNHILLHPHWNQDTEQETSELESLYQASLQASQAGCSGWGQQDVAWHSFNQMGSADGVGRRLHSAPGLGLSRTPTAEMEHSLHEASTVPASQDSSNARKKPLETGHRCSSSSSLPVIHDPPVFLLGPQLYPPQPQFLSPDVLMPSMTGEPHRPPGTSRSVQQFLAMCDRGETCQGVKHTGRTLNYQSLPHRSRIDASWGPWSETNQHIGARFLSTPGCTPQLTHTATLPERRQGLQVPHAQSWGDLFHSSSHPPIVHPVSPPSSNLHEPLRSAWNLGPTPGSRAPGPRRVDMPPDDDWRQSSYAPQSRHRRTGGEEFLFVLADAPGREQIRARALQHNRW</sequence>
<feature type="region of interest" description="Disordered" evidence="4">
    <location>
        <begin position="1391"/>
        <end position="1419"/>
    </location>
</feature>
<feature type="region of interest" description="Disordered" evidence="4">
    <location>
        <begin position="429"/>
        <end position="577"/>
    </location>
</feature>
<feature type="region of interest" description="Disordered" evidence="4">
    <location>
        <begin position="1560"/>
        <end position="1617"/>
    </location>
</feature>
<dbReference type="Pfam" id="PF00443">
    <property type="entry name" value="UCH"/>
    <property type="match status" value="1"/>
</dbReference>
<name>A0A9W2W4K0_PANPR</name>
<dbReference type="GO" id="GO:0004843">
    <property type="term" value="F:cysteine-type deubiquitinase activity"/>
    <property type="evidence" value="ECO:0007669"/>
    <property type="project" value="InterPro"/>
</dbReference>
<gene>
    <name evidence="7" type="primary">USP54</name>
</gene>
<dbReference type="PANTHER" id="PTHR22975:SF5">
    <property type="entry name" value="INACTIVE UBIQUITIN CARBOXYL-TERMINAL HYDROLASE 54"/>
    <property type="match status" value="1"/>
</dbReference>
<dbReference type="InterPro" id="IPR028889">
    <property type="entry name" value="USP"/>
</dbReference>
<dbReference type="CTD" id="159195"/>
<dbReference type="Gene3D" id="3.90.70.10">
    <property type="entry name" value="Cysteine proteinases"/>
    <property type="match status" value="1"/>
</dbReference>
<keyword evidence="2" id="KW-0833">Ubl conjugation pathway</keyword>
<feature type="compositionally biased region" description="Polar residues" evidence="4">
    <location>
        <begin position="1145"/>
        <end position="1175"/>
    </location>
</feature>
<feature type="compositionally biased region" description="Basic and acidic residues" evidence="4">
    <location>
        <begin position="1594"/>
        <end position="1605"/>
    </location>
</feature>
<dbReference type="GO" id="GO:0016579">
    <property type="term" value="P:protein deubiquitination"/>
    <property type="evidence" value="ECO:0007669"/>
    <property type="project" value="InterPro"/>
</dbReference>
<dbReference type="RefSeq" id="XP_053765533.1">
    <property type="nucleotide sequence ID" value="XM_053909558.1"/>
</dbReference>
<feature type="compositionally biased region" description="Polar residues" evidence="4">
    <location>
        <begin position="511"/>
        <end position="529"/>
    </location>
</feature>
<evidence type="ECO:0000259" key="5">
    <source>
        <dbReference type="PROSITE" id="PS50235"/>
    </source>
</evidence>
<feature type="region of interest" description="Disordered" evidence="4">
    <location>
        <begin position="659"/>
        <end position="779"/>
    </location>
</feature>
<proteinExistence type="inferred from homology"/>
<dbReference type="InterPro" id="IPR001394">
    <property type="entry name" value="Peptidase_C19_UCH"/>
</dbReference>
<feature type="compositionally biased region" description="Low complexity" evidence="4">
    <location>
        <begin position="386"/>
        <end position="399"/>
    </location>
</feature>
<dbReference type="CDD" id="cd02257">
    <property type="entry name" value="Peptidase_C19"/>
    <property type="match status" value="1"/>
</dbReference>
<feature type="compositionally biased region" description="Basic and acidic residues" evidence="4">
    <location>
        <begin position="737"/>
        <end position="767"/>
    </location>
</feature>
<accession>A0A9W2W4K0</accession>
<dbReference type="GeneID" id="109264409"/>
<feature type="region of interest" description="Disordered" evidence="4">
    <location>
        <begin position="858"/>
        <end position="896"/>
    </location>
</feature>
<reference evidence="7" key="1">
    <citation type="submission" date="2025-08" db="UniProtKB">
        <authorList>
            <consortium name="RefSeq"/>
        </authorList>
    </citation>
    <scope>IDENTIFICATION</scope>
    <source>
        <tissue evidence="7">Whole blood</tissue>
    </source>
</reference>
<keyword evidence="3 7" id="KW-0378">Hydrolase</keyword>
<feature type="region of interest" description="Disordered" evidence="4">
    <location>
        <begin position="1144"/>
        <end position="1206"/>
    </location>
</feature>
<protein>
    <submittedName>
        <fullName evidence="7">Inactive ubiquitin carboxyl-terminal hydrolase 54 isoform X6</fullName>
    </submittedName>
</protein>
<feature type="compositionally biased region" description="Basic and acidic residues" evidence="4">
    <location>
        <begin position="608"/>
        <end position="619"/>
    </location>
</feature>
<feature type="compositionally biased region" description="Polar residues" evidence="4">
    <location>
        <begin position="21"/>
        <end position="33"/>
    </location>
</feature>
<evidence type="ECO:0000256" key="3">
    <source>
        <dbReference type="ARBA" id="ARBA00022801"/>
    </source>
</evidence>
<feature type="compositionally biased region" description="Polar residues" evidence="4">
    <location>
        <begin position="444"/>
        <end position="454"/>
    </location>
</feature>
<feature type="region of interest" description="Disordered" evidence="4">
    <location>
        <begin position="14"/>
        <end position="33"/>
    </location>
</feature>
<dbReference type="InterPro" id="IPR052398">
    <property type="entry name" value="Ubiquitin_hydrolase_53/54"/>
</dbReference>
<evidence type="ECO:0000313" key="6">
    <source>
        <dbReference type="Proteomes" id="UP001165780"/>
    </source>
</evidence>
<feature type="compositionally biased region" description="Polar residues" evidence="4">
    <location>
        <begin position="1037"/>
        <end position="1051"/>
    </location>
</feature>
<dbReference type="PROSITE" id="PS50235">
    <property type="entry name" value="USP_3"/>
    <property type="match status" value="1"/>
</dbReference>
<feature type="compositionally biased region" description="Basic and acidic residues" evidence="4">
    <location>
        <begin position="1021"/>
        <end position="1035"/>
    </location>
</feature>
<feature type="region of interest" description="Disordered" evidence="4">
    <location>
        <begin position="608"/>
        <end position="646"/>
    </location>
</feature>
<evidence type="ECO:0000313" key="7">
    <source>
        <dbReference type="RefSeq" id="XP_053765533.1"/>
    </source>
</evidence>
<dbReference type="FunFam" id="3.90.70.10:FF:000041">
    <property type="entry name" value="Inactive ubiquitin carboxyl-terminal hydrolase 53"/>
    <property type="match status" value="1"/>
</dbReference>
<dbReference type="Proteomes" id="UP001165780">
    <property type="component" value="Unplaced"/>
</dbReference>
<feature type="compositionally biased region" description="Low complexity" evidence="4">
    <location>
        <begin position="866"/>
        <end position="885"/>
    </location>
</feature>
<keyword evidence="6" id="KW-1185">Reference proteome</keyword>
<feature type="compositionally biased region" description="Polar residues" evidence="4">
    <location>
        <begin position="707"/>
        <end position="729"/>
    </location>
</feature>
<organism evidence="6 7">
    <name type="scientific">Panthera pardus</name>
    <name type="common">Leopard</name>
    <name type="synonym">Felis pardus</name>
    <dbReference type="NCBI Taxonomy" id="9691"/>
    <lineage>
        <taxon>Eukaryota</taxon>
        <taxon>Metazoa</taxon>
        <taxon>Chordata</taxon>
        <taxon>Craniata</taxon>
        <taxon>Vertebrata</taxon>
        <taxon>Euteleostomi</taxon>
        <taxon>Mammalia</taxon>
        <taxon>Eutheria</taxon>
        <taxon>Laurasiatheria</taxon>
        <taxon>Carnivora</taxon>
        <taxon>Feliformia</taxon>
        <taxon>Felidae</taxon>
        <taxon>Pantherinae</taxon>
        <taxon>Panthera</taxon>
    </lineage>
</organism>